<dbReference type="EC" id="2.3.2.3" evidence="6"/>
<feature type="transmembrane region" description="Helical" evidence="6">
    <location>
        <begin position="312"/>
        <end position="331"/>
    </location>
</feature>
<dbReference type="InterPro" id="IPR022791">
    <property type="entry name" value="L-PG_synthase/AglD"/>
</dbReference>
<keyword evidence="9" id="KW-1185">Reference proteome</keyword>
<evidence type="ECO:0000313" key="9">
    <source>
        <dbReference type="Proteomes" id="UP000723714"/>
    </source>
</evidence>
<dbReference type="EMBL" id="JABACJ020000039">
    <property type="protein sequence ID" value="MBU3878594.1"/>
    <property type="molecule type" value="Genomic_DNA"/>
</dbReference>
<proteinExistence type="inferred from homology"/>
<dbReference type="Proteomes" id="UP000723714">
    <property type="component" value="Unassembled WGS sequence"/>
</dbReference>
<organism evidence="8 9">
    <name type="scientific">Faecalicatena faecalis</name>
    <dbReference type="NCBI Taxonomy" id="2726362"/>
    <lineage>
        <taxon>Bacteria</taxon>
        <taxon>Bacillati</taxon>
        <taxon>Bacillota</taxon>
        <taxon>Clostridia</taxon>
        <taxon>Lachnospirales</taxon>
        <taxon>Lachnospiraceae</taxon>
        <taxon>Faecalicatena</taxon>
    </lineage>
</organism>
<keyword evidence="5 6" id="KW-0472">Membrane</keyword>
<accession>A0ABS6DAW1</accession>
<dbReference type="Pfam" id="PF03706">
    <property type="entry name" value="LPG_synthase_TM"/>
    <property type="match status" value="1"/>
</dbReference>
<dbReference type="PANTHER" id="PTHR37693">
    <property type="entry name" value="PHOSPHATIDYLGLYCEROL LYSYLTRANSFERASE"/>
    <property type="match status" value="1"/>
</dbReference>
<feature type="transmembrane region" description="Helical" evidence="6">
    <location>
        <begin position="17"/>
        <end position="35"/>
    </location>
</feature>
<feature type="transmembrane region" description="Helical" evidence="6">
    <location>
        <begin position="93"/>
        <end position="114"/>
    </location>
</feature>
<dbReference type="PANTHER" id="PTHR37693:SF1">
    <property type="entry name" value="INTEGRAL MEMBRANE PROTEIN"/>
    <property type="match status" value="1"/>
</dbReference>
<comment type="subcellular location">
    <subcellularLocation>
        <location evidence="1 6">Cell membrane</location>
        <topology evidence="1 6">Multi-pass membrane protein</topology>
    </subcellularLocation>
</comment>
<feature type="transmembrane region" description="Helical" evidence="6">
    <location>
        <begin position="233"/>
        <end position="251"/>
    </location>
</feature>
<keyword evidence="3 6" id="KW-0812">Transmembrane</keyword>
<evidence type="ECO:0000313" key="8">
    <source>
        <dbReference type="EMBL" id="MBU3878594.1"/>
    </source>
</evidence>
<keyword evidence="7" id="KW-0175">Coiled coil</keyword>
<feature type="coiled-coil region" evidence="7">
    <location>
        <begin position="196"/>
        <end position="223"/>
    </location>
</feature>
<feature type="transmembrane region" description="Helical" evidence="6">
    <location>
        <begin position="166"/>
        <end position="189"/>
    </location>
</feature>
<evidence type="ECO:0000256" key="2">
    <source>
        <dbReference type="ARBA" id="ARBA00022475"/>
    </source>
</evidence>
<evidence type="ECO:0000256" key="7">
    <source>
        <dbReference type="SAM" id="Coils"/>
    </source>
</evidence>
<reference evidence="8 9" key="1">
    <citation type="submission" date="2021-06" db="EMBL/GenBank/DDBJ databases">
        <title>Faecalicatena sp. nov. isolated from porcine feces.</title>
        <authorList>
            <person name="Oh B.S."/>
            <person name="Lee J.H."/>
        </authorList>
    </citation>
    <scope>NUCLEOTIDE SEQUENCE [LARGE SCALE GENOMIC DNA]</scope>
    <source>
        <strain evidence="8 9">AGMB00832</strain>
    </source>
</reference>
<comment type="caution">
    <text evidence="8">The sequence shown here is derived from an EMBL/GenBank/DDBJ whole genome shotgun (WGS) entry which is preliminary data.</text>
</comment>
<keyword evidence="6" id="KW-0443">Lipid metabolism</keyword>
<evidence type="ECO:0000256" key="1">
    <source>
        <dbReference type="ARBA" id="ARBA00004651"/>
    </source>
</evidence>
<evidence type="ECO:0000256" key="4">
    <source>
        <dbReference type="ARBA" id="ARBA00022989"/>
    </source>
</evidence>
<evidence type="ECO:0000256" key="5">
    <source>
        <dbReference type="ARBA" id="ARBA00023136"/>
    </source>
</evidence>
<keyword evidence="6" id="KW-0046">Antibiotic resistance</keyword>
<sequence>MKKEEGKTGVGSVLKKSVWKLVFLVIVIIVIWLTLKDSWEEIWSELNHTSWKIIAGVFSLSILYNCFDGIAVAKLVRNYAPGFAWQDGILCSFYYSFFRVVTFGSGTAAAGMYYVNKKGIPVSASLGIFTLNYTVQRAAICLYFIFGFLSNYGEMNHQYGGYQKEMILGSVLAVVTVAVLIIFCTYRPLHKKTLALARRAAQKDTQREKIDEWEEKAVLVRTEAYRVLKNRKLLLNVIMLNFLKLSMWYFIPAVVFQMLNSPKLSMLMSVAAMMTALSGVIPAPGGVGAVEFVFVLLFTPLVGRTKAASGMLIYRFSTYILPFLFGAVVVLKTQVLSKRKEEK</sequence>
<evidence type="ECO:0000256" key="6">
    <source>
        <dbReference type="RuleBase" id="RU363042"/>
    </source>
</evidence>
<comment type="catalytic activity">
    <reaction evidence="6">
        <text>L-lysyl-tRNA(Lys) + a 1,2-diacyl-sn-glycero-3-phospho-(1'-sn-glycerol) = a 1,2-diacyl-sn-glycero-3-phospho-1'-(3'-O-L-lysyl)-sn-glycerol + tRNA(Lys)</text>
        <dbReference type="Rhea" id="RHEA:10668"/>
        <dbReference type="Rhea" id="RHEA-COMP:9696"/>
        <dbReference type="Rhea" id="RHEA-COMP:9697"/>
        <dbReference type="ChEBI" id="CHEBI:64716"/>
        <dbReference type="ChEBI" id="CHEBI:75792"/>
        <dbReference type="ChEBI" id="CHEBI:78442"/>
        <dbReference type="ChEBI" id="CHEBI:78529"/>
        <dbReference type="EC" id="2.3.2.3"/>
    </reaction>
</comment>
<comment type="function">
    <text evidence="6">Catalyzes the transfer of a lysyl group from L-lysyl-tRNA(Lys) to membrane-bound phosphatidylglycerol (PG), which produces lysylphosphatidylglycerol (LPG), a major component of the bacterial membrane with a positive net charge. LPG synthesis contributes to bacterial virulence as it is involved in the resistance mechanism against cationic antimicrobial peptides (CAMP) produces by the host's immune system (defensins, cathelicidins) and by the competing microorganisms.</text>
</comment>
<comment type="similarity">
    <text evidence="6">Belongs to the LPG synthase family.</text>
</comment>
<evidence type="ECO:0000256" key="3">
    <source>
        <dbReference type="ARBA" id="ARBA00022692"/>
    </source>
</evidence>
<feature type="transmembrane region" description="Helical" evidence="6">
    <location>
        <begin position="271"/>
        <end position="300"/>
    </location>
</feature>
<keyword evidence="4 6" id="KW-1133">Transmembrane helix</keyword>
<keyword evidence="2" id="KW-1003">Cell membrane</keyword>
<name>A0ABS6DAW1_9FIRM</name>
<protein>
    <recommendedName>
        <fullName evidence="6">Phosphatidylglycerol lysyltransferase</fullName>
        <ecNumber evidence="6">2.3.2.3</ecNumber>
    </recommendedName>
    <alternativeName>
        <fullName evidence="6">Lysylphosphatidylglycerol synthase</fullName>
    </alternativeName>
</protein>
<gene>
    <name evidence="6" type="primary">mprF</name>
    <name evidence="8" type="ORF">HGO97_022615</name>
</gene>
<keyword evidence="6" id="KW-0808">Transferase</keyword>
<feature type="transmembrane region" description="Helical" evidence="6">
    <location>
        <begin position="55"/>
        <end position="73"/>
    </location>
</feature>